<evidence type="ECO:0000313" key="3">
    <source>
        <dbReference type="Proteomes" id="UP000015105"/>
    </source>
</evidence>
<dbReference type="Proteomes" id="UP000015105">
    <property type="component" value="Chromosome 6D"/>
</dbReference>
<reference evidence="3" key="1">
    <citation type="journal article" date="2014" name="Science">
        <title>Ancient hybridizations among the ancestral genomes of bread wheat.</title>
        <authorList>
            <consortium name="International Wheat Genome Sequencing Consortium,"/>
            <person name="Marcussen T."/>
            <person name="Sandve S.R."/>
            <person name="Heier L."/>
            <person name="Spannagl M."/>
            <person name="Pfeifer M."/>
            <person name="Jakobsen K.S."/>
            <person name="Wulff B.B."/>
            <person name="Steuernagel B."/>
            <person name="Mayer K.F."/>
            <person name="Olsen O.A."/>
        </authorList>
    </citation>
    <scope>NUCLEOTIDE SEQUENCE [LARGE SCALE GENOMIC DNA]</scope>
    <source>
        <strain evidence="3">cv. AL8/78</strain>
    </source>
</reference>
<evidence type="ECO:0000256" key="1">
    <source>
        <dbReference type="SAM" id="SignalP"/>
    </source>
</evidence>
<keyword evidence="1" id="KW-0732">Signal</keyword>
<reference evidence="2" key="3">
    <citation type="journal article" date="2017" name="Nature">
        <title>Genome sequence of the progenitor of the wheat D genome Aegilops tauschii.</title>
        <authorList>
            <person name="Luo M.C."/>
            <person name="Gu Y.Q."/>
            <person name="Puiu D."/>
            <person name="Wang H."/>
            <person name="Twardziok S.O."/>
            <person name="Deal K.R."/>
            <person name="Huo N."/>
            <person name="Zhu T."/>
            <person name="Wang L."/>
            <person name="Wang Y."/>
            <person name="McGuire P.E."/>
            <person name="Liu S."/>
            <person name="Long H."/>
            <person name="Ramasamy R.K."/>
            <person name="Rodriguez J.C."/>
            <person name="Van S.L."/>
            <person name="Yuan L."/>
            <person name="Wang Z."/>
            <person name="Xia Z."/>
            <person name="Xiao L."/>
            <person name="Anderson O.D."/>
            <person name="Ouyang S."/>
            <person name="Liang Y."/>
            <person name="Zimin A.V."/>
            <person name="Pertea G."/>
            <person name="Qi P."/>
            <person name="Bennetzen J.L."/>
            <person name="Dai X."/>
            <person name="Dawson M.W."/>
            <person name="Muller H.G."/>
            <person name="Kugler K."/>
            <person name="Rivarola-Duarte L."/>
            <person name="Spannagl M."/>
            <person name="Mayer K.F.X."/>
            <person name="Lu F.H."/>
            <person name="Bevan M.W."/>
            <person name="Leroy P."/>
            <person name="Li P."/>
            <person name="You F.M."/>
            <person name="Sun Q."/>
            <person name="Liu Z."/>
            <person name="Lyons E."/>
            <person name="Wicker T."/>
            <person name="Salzberg S.L."/>
            <person name="Devos K.M."/>
            <person name="Dvorak J."/>
        </authorList>
    </citation>
    <scope>NUCLEOTIDE SEQUENCE [LARGE SCALE GENOMIC DNA]</scope>
    <source>
        <strain evidence="2">cv. AL8/78</strain>
    </source>
</reference>
<evidence type="ECO:0000313" key="2">
    <source>
        <dbReference type="EnsemblPlants" id="AET6Gv21006200.29"/>
    </source>
</evidence>
<name>A0A453Q7E8_AEGTS</name>
<dbReference type="AlphaFoldDB" id="A0A453Q7E8"/>
<organism evidence="2 3">
    <name type="scientific">Aegilops tauschii subsp. strangulata</name>
    <name type="common">Goatgrass</name>
    <dbReference type="NCBI Taxonomy" id="200361"/>
    <lineage>
        <taxon>Eukaryota</taxon>
        <taxon>Viridiplantae</taxon>
        <taxon>Streptophyta</taxon>
        <taxon>Embryophyta</taxon>
        <taxon>Tracheophyta</taxon>
        <taxon>Spermatophyta</taxon>
        <taxon>Magnoliopsida</taxon>
        <taxon>Liliopsida</taxon>
        <taxon>Poales</taxon>
        <taxon>Poaceae</taxon>
        <taxon>BOP clade</taxon>
        <taxon>Pooideae</taxon>
        <taxon>Triticodae</taxon>
        <taxon>Triticeae</taxon>
        <taxon>Triticinae</taxon>
        <taxon>Aegilops</taxon>
    </lineage>
</organism>
<sequence length="52" mass="5448">MLGIFNQMRVLIIIIIICPGPGVTELGSIAACATCTSIIWGPGNRITKLGGY</sequence>
<reference evidence="2" key="4">
    <citation type="submission" date="2019-03" db="UniProtKB">
        <authorList>
            <consortium name="EnsemblPlants"/>
        </authorList>
    </citation>
    <scope>IDENTIFICATION</scope>
</reference>
<dbReference type="Gramene" id="AET6Gv21006200.29">
    <property type="protein sequence ID" value="AET6Gv21006200.29"/>
    <property type="gene ID" value="AET6Gv21006200"/>
</dbReference>
<protein>
    <submittedName>
        <fullName evidence="2">Uncharacterized protein</fullName>
    </submittedName>
</protein>
<feature type="signal peptide" evidence="1">
    <location>
        <begin position="1"/>
        <end position="24"/>
    </location>
</feature>
<feature type="chain" id="PRO_5019328418" evidence="1">
    <location>
        <begin position="25"/>
        <end position="52"/>
    </location>
</feature>
<accession>A0A453Q7E8</accession>
<keyword evidence="3" id="KW-1185">Reference proteome</keyword>
<proteinExistence type="predicted"/>
<dbReference type="EnsemblPlants" id="AET6Gv21006200.29">
    <property type="protein sequence ID" value="AET6Gv21006200.29"/>
    <property type="gene ID" value="AET6Gv21006200"/>
</dbReference>
<reference evidence="2" key="5">
    <citation type="journal article" date="2021" name="G3 (Bethesda)">
        <title>Aegilops tauschii genome assembly Aet v5.0 features greater sequence contiguity and improved annotation.</title>
        <authorList>
            <person name="Wang L."/>
            <person name="Zhu T."/>
            <person name="Rodriguez J.C."/>
            <person name="Deal K.R."/>
            <person name="Dubcovsky J."/>
            <person name="McGuire P.E."/>
            <person name="Lux T."/>
            <person name="Spannagl M."/>
            <person name="Mayer K.F.X."/>
            <person name="Baldrich P."/>
            <person name="Meyers B.C."/>
            <person name="Huo N."/>
            <person name="Gu Y.Q."/>
            <person name="Zhou H."/>
            <person name="Devos K.M."/>
            <person name="Bennetzen J.L."/>
            <person name="Unver T."/>
            <person name="Budak H."/>
            <person name="Gulick P.J."/>
            <person name="Galiba G."/>
            <person name="Kalapos B."/>
            <person name="Nelson D.R."/>
            <person name="Li P."/>
            <person name="You F.M."/>
            <person name="Luo M.C."/>
            <person name="Dvorak J."/>
        </authorList>
    </citation>
    <scope>NUCLEOTIDE SEQUENCE [LARGE SCALE GENOMIC DNA]</scope>
    <source>
        <strain evidence="2">cv. AL8/78</strain>
    </source>
</reference>
<reference evidence="3" key="2">
    <citation type="journal article" date="2017" name="Nat. Plants">
        <title>The Aegilops tauschii genome reveals multiple impacts of transposons.</title>
        <authorList>
            <person name="Zhao G."/>
            <person name="Zou C."/>
            <person name="Li K."/>
            <person name="Wang K."/>
            <person name="Li T."/>
            <person name="Gao L."/>
            <person name="Zhang X."/>
            <person name="Wang H."/>
            <person name="Yang Z."/>
            <person name="Liu X."/>
            <person name="Jiang W."/>
            <person name="Mao L."/>
            <person name="Kong X."/>
            <person name="Jiao Y."/>
            <person name="Jia J."/>
        </authorList>
    </citation>
    <scope>NUCLEOTIDE SEQUENCE [LARGE SCALE GENOMIC DNA]</scope>
    <source>
        <strain evidence="3">cv. AL8/78</strain>
    </source>
</reference>